<keyword evidence="1" id="KW-1133">Transmembrane helix</keyword>
<evidence type="ECO:0000313" key="3">
    <source>
        <dbReference type="Proteomes" id="UP001621714"/>
    </source>
</evidence>
<name>A0ABW8PWB3_9GAMM</name>
<keyword evidence="1" id="KW-0472">Membrane</keyword>
<comment type="caution">
    <text evidence="2">The sequence shown here is derived from an EMBL/GenBank/DDBJ whole genome shotgun (WGS) entry which is preliminary data.</text>
</comment>
<accession>A0ABW8PWB3</accession>
<evidence type="ECO:0000256" key="1">
    <source>
        <dbReference type="SAM" id="Phobius"/>
    </source>
</evidence>
<evidence type="ECO:0000313" key="2">
    <source>
        <dbReference type="EMBL" id="MFK7160590.1"/>
    </source>
</evidence>
<keyword evidence="3" id="KW-1185">Reference proteome</keyword>
<dbReference type="Proteomes" id="UP001621714">
    <property type="component" value="Unassembled WGS sequence"/>
</dbReference>
<sequence length="118" mass="12648">MSHIATSCLPRIKRTATTLSWALALLLLISPLSSAQARDYYLKAEGDQAIFAMTTDLLIARPVLLVSTLAGTALFTLALPVTALSGSIDEAAETLVRRPASATFMRCLGCIEVPDQQR</sequence>
<dbReference type="EMBL" id="JBANFI010000003">
    <property type="protein sequence ID" value="MFK7160590.1"/>
    <property type="molecule type" value="Genomic_DNA"/>
</dbReference>
<feature type="transmembrane region" description="Helical" evidence="1">
    <location>
        <begin position="59"/>
        <end position="79"/>
    </location>
</feature>
<dbReference type="RefSeq" id="WP_405338446.1">
    <property type="nucleotide sequence ID" value="NZ_JBANFI010000003.1"/>
</dbReference>
<gene>
    <name evidence="2" type="ORF">V6U78_06025</name>
</gene>
<protein>
    <recommendedName>
        <fullName evidence="4">Multidrug transporter</fullName>
    </recommendedName>
</protein>
<organism evidence="2 3">
    <name type="scientific">Marinospirillum alkalitolerans</name>
    <dbReference type="NCBI Taxonomy" id="3123374"/>
    <lineage>
        <taxon>Bacteria</taxon>
        <taxon>Pseudomonadati</taxon>
        <taxon>Pseudomonadota</taxon>
        <taxon>Gammaproteobacteria</taxon>
        <taxon>Oceanospirillales</taxon>
        <taxon>Oceanospirillaceae</taxon>
        <taxon>Marinospirillum</taxon>
    </lineage>
</organism>
<proteinExistence type="predicted"/>
<evidence type="ECO:0008006" key="4">
    <source>
        <dbReference type="Google" id="ProtNLM"/>
    </source>
</evidence>
<keyword evidence="1" id="KW-0812">Transmembrane</keyword>
<reference evidence="2 3" key="1">
    <citation type="submission" date="2024-02" db="EMBL/GenBank/DDBJ databases">
        <title>Marinospirillum sp. MEB 164 isolated from Lonar lake sediment.</title>
        <authorList>
            <person name="Joshi A."/>
            <person name="Thite S."/>
        </authorList>
    </citation>
    <scope>NUCLEOTIDE SEQUENCE [LARGE SCALE GENOMIC DNA]</scope>
    <source>
        <strain evidence="2 3">MEB164</strain>
    </source>
</reference>